<dbReference type="GO" id="GO:0005634">
    <property type="term" value="C:nucleus"/>
    <property type="evidence" value="ECO:0007669"/>
    <property type="project" value="UniProtKB-SubCell"/>
</dbReference>
<feature type="region of interest" description="Disordered" evidence="6">
    <location>
        <begin position="454"/>
        <end position="509"/>
    </location>
</feature>
<organism evidence="8">
    <name type="scientific">Sagmariasus verreauxi</name>
    <name type="common">green rock lobster</name>
    <dbReference type="NCBI Taxonomy" id="1412110"/>
    <lineage>
        <taxon>Eukaryota</taxon>
        <taxon>Metazoa</taxon>
        <taxon>Ecdysozoa</taxon>
        <taxon>Arthropoda</taxon>
        <taxon>Crustacea</taxon>
        <taxon>Multicrustacea</taxon>
        <taxon>Malacostraca</taxon>
        <taxon>Eumalacostraca</taxon>
        <taxon>Eucarida</taxon>
        <taxon>Decapoda</taxon>
        <taxon>Pleocyemata</taxon>
        <taxon>Achelata</taxon>
        <taxon>Palinuroidea</taxon>
        <taxon>Palinuridae</taxon>
        <taxon>Sagmariasus</taxon>
    </lineage>
</organism>
<accession>A0A286QJV7</accession>
<evidence type="ECO:0000256" key="2">
    <source>
        <dbReference type="ARBA" id="ARBA00022833"/>
    </source>
</evidence>
<proteinExistence type="evidence at transcript level"/>
<dbReference type="PANTHER" id="PTHR12322:SF53">
    <property type="entry name" value="DOUBLESEX-MAB RELATED 11E"/>
    <property type="match status" value="1"/>
</dbReference>
<dbReference type="Gene3D" id="4.10.1040.10">
    <property type="entry name" value="DM DNA-binding domain"/>
    <property type="match status" value="1"/>
</dbReference>
<dbReference type="GO" id="GO:0000978">
    <property type="term" value="F:RNA polymerase II cis-regulatory region sequence-specific DNA binding"/>
    <property type="evidence" value="ECO:0007669"/>
    <property type="project" value="TreeGrafter"/>
</dbReference>
<feature type="compositionally biased region" description="Low complexity" evidence="6">
    <location>
        <begin position="24"/>
        <end position="43"/>
    </location>
</feature>
<dbReference type="FunFam" id="4.10.1040.10:FF:000001">
    <property type="entry name" value="doublesex- and mab-3-related transcription factor 1"/>
    <property type="match status" value="1"/>
</dbReference>
<dbReference type="InterPro" id="IPR026607">
    <property type="entry name" value="DMRT"/>
</dbReference>
<keyword evidence="1 5" id="KW-0479">Metal-binding</keyword>
<evidence type="ECO:0000313" key="8">
    <source>
        <dbReference type="EMBL" id="ARK36622.1"/>
    </source>
</evidence>
<feature type="compositionally biased region" description="Low complexity" evidence="6">
    <location>
        <begin position="478"/>
        <end position="489"/>
    </location>
</feature>
<evidence type="ECO:0000256" key="6">
    <source>
        <dbReference type="SAM" id="MobiDB-lite"/>
    </source>
</evidence>
<dbReference type="InterPro" id="IPR001275">
    <property type="entry name" value="DM_DNA-bd"/>
</dbReference>
<sequence length="526" mass="56455">MNSDGVSYTNIMSPDVSPPPPPSSSENSTSYSSSSYPTGSKKPAPSSRRLLRTPKCARCRNHGVVSCLKGHKKLCRWRDCRCANCLLVVERQRVMAAQVALRRQQASEHKDQVSTTSPSGTTTTPSAPAAGEAPGQRQDSPATVAARAKLKSAEALLAQKRLYQRHLRSLQQSALARDLMTNLRQRLGRDWRVPPYLSERQRKRRAFADRDLESVMLQRETILAQTAQLAAHPAHIPPEWMAHVTLLPVHLQEALRLHPQPAQALLQLVVEACGGDRERALQYLATPPPPVAQPILSSHTAHEDVCGGGGVATGMHLAQELPSRFLQLSLAAANSAPPAISLPSASPASSHSLFSASSSSAFTVVGRDVNRESPSSSCSSPPICPQSTPSPQDQREMESPTTPVLSSSPRSKTDVESPVGKILTSPILPARSSLPAPYSPIHLLLTPDFPSSHLLKTSSSGPTLPPSPRGLLQDGDTPPRATTPPITTPSLVGMPPVDRPHAHTTYPTPRKSVISFSVESIIGKQT</sequence>
<dbReference type="PANTHER" id="PTHR12322">
    <property type="entry name" value="DOUBLESEX AND MAB-3 RELATED TRANSCRIPTION FACTOR DMRT"/>
    <property type="match status" value="1"/>
</dbReference>
<dbReference type="GO" id="GO:0046872">
    <property type="term" value="F:metal ion binding"/>
    <property type="evidence" value="ECO:0007669"/>
    <property type="project" value="UniProtKB-KW"/>
</dbReference>
<keyword evidence="4 5" id="KW-0539">Nucleus</keyword>
<dbReference type="PROSITE" id="PS40000">
    <property type="entry name" value="DM_1"/>
    <property type="match status" value="1"/>
</dbReference>
<feature type="compositionally biased region" description="Polar residues" evidence="6">
    <location>
        <begin position="1"/>
        <end position="12"/>
    </location>
</feature>
<evidence type="ECO:0000256" key="1">
    <source>
        <dbReference type="ARBA" id="ARBA00022723"/>
    </source>
</evidence>
<reference evidence="8" key="2">
    <citation type="journal article" date="2017" name="Dev. Biol.">
        <title>Y-linked iDmrt1 paralogue (iDMY) in the Eastern spiny lobster, Sagmariasus verreauxi: The first invertebrate sex-linked Dmrt.</title>
        <authorList>
            <person name="Chandler J.C."/>
            <person name="Fitzgibbon Q.P."/>
            <person name="Smith G."/>
            <person name="Elizur A."/>
            <person name="Ventura T."/>
        </authorList>
    </citation>
    <scope>NUCLEOTIDE SEQUENCE</scope>
</reference>
<feature type="region of interest" description="Disordered" evidence="6">
    <location>
        <begin position="1"/>
        <end position="49"/>
    </location>
</feature>
<dbReference type="GO" id="GO:0007548">
    <property type="term" value="P:sex differentiation"/>
    <property type="evidence" value="ECO:0007669"/>
    <property type="project" value="TreeGrafter"/>
</dbReference>
<dbReference type="SUPFAM" id="SSF82927">
    <property type="entry name" value="Cysteine-rich DNA binding domain, (DM domain)"/>
    <property type="match status" value="1"/>
</dbReference>
<feature type="compositionally biased region" description="Low complexity" evidence="6">
    <location>
        <begin position="114"/>
        <end position="135"/>
    </location>
</feature>
<protein>
    <submittedName>
        <fullName evidence="8">Dmrt11E</fullName>
    </submittedName>
</protein>
<feature type="compositionally biased region" description="Polar residues" evidence="6">
    <location>
        <begin position="399"/>
        <end position="410"/>
    </location>
</feature>
<name>A0A286QJV7_9EUCA</name>
<dbReference type="PROSITE" id="PS50809">
    <property type="entry name" value="DM_2"/>
    <property type="match status" value="1"/>
</dbReference>
<dbReference type="SMART" id="SM00301">
    <property type="entry name" value="DM"/>
    <property type="match status" value="1"/>
</dbReference>
<dbReference type="Pfam" id="PF00751">
    <property type="entry name" value="DM"/>
    <property type="match status" value="1"/>
</dbReference>
<dbReference type="SMR" id="A0A286QJV7"/>
<feature type="domain" description="DM" evidence="7">
    <location>
        <begin position="56"/>
        <end position="103"/>
    </location>
</feature>
<keyword evidence="3 5" id="KW-0238">DNA-binding</keyword>
<evidence type="ECO:0000256" key="5">
    <source>
        <dbReference type="PROSITE-ProRule" id="PRU00070"/>
    </source>
</evidence>
<comment type="subcellular location">
    <subcellularLocation>
        <location evidence="5">Nucleus</location>
    </subcellularLocation>
</comment>
<dbReference type="GO" id="GO:0000981">
    <property type="term" value="F:DNA-binding transcription factor activity, RNA polymerase II-specific"/>
    <property type="evidence" value="ECO:0007669"/>
    <property type="project" value="TreeGrafter"/>
</dbReference>
<feature type="DNA-binding region" description="DM" evidence="5">
    <location>
        <begin position="56"/>
        <end position="103"/>
    </location>
</feature>
<keyword evidence="2 5" id="KW-0862">Zinc</keyword>
<feature type="compositionally biased region" description="Low complexity" evidence="6">
    <location>
        <begin position="373"/>
        <end position="392"/>
    </location>
</feature>
<evidence type="ECO:0000256" key="3">
    <source>
        <dbReference type="ARBA" id="ARBA00023125"/>
    </source>
</evidence>
<reference evidence="8" key="1">
    <citation type="journal article" date="2015" name="Sex. Dev.">
        <title>Male Sexual Development and the Androgenic Gland: Novel Insights through the de novo Assembled Transcriptome of the Eastern Spiny Lobster, Sagmariasus verreauxi.</title>
        <authorList>
            <person name="Chandler J.C."/>
            <person name="Aizen J."/>
            <person name="Elizur A."/>
            <person name="Battaglene S.C."/>
            <person name="Ventura T."/>
        </authorList>
    </citation>
    <scope>NUCLEOTIDE SEQUENCE</scope>
</reference>
<evidence type="ECO:0000256" key="4">
    <source>
        <dbReference type="ARBA" id="ARBA00023242"/>
    </source>
</evidence>
<feature type="region of interest" description="Disordered" evidence="6">
    <location>
        <begin position="102"/>
        <end position="142"/>
    </location>
</feature>
<dbReference type="EMBL" id="KY427008">
    <property type="protein sequence ID" value="ARK36622.1"/>
    <property type="molecule type" value="mRNA"/>
</dbReference>
<evidence type="ECO:0000259" key="7">
    <source>
        <dbReference type="PROSITE" id="PS50809"/>
    </source>
</evidence>
<dbReference type="AlphaFoldDB" id="A0A286QJV7"/>
<dbReference type="InterPro" id="IPR036407">
    <property type="entry name" value="DM_DNA-bd_sf"/>
</dbReference>
<feature type="region of interest" description="Disordered" evidence="6">
    <location>
        <begin position="368"/>
        <end position="418"/>
    </location>
</feature>